<organism evidence="1 2">
    <name type="scientific">Parastrongyloides trichosuri</name>
    <name type="common">Possum-specific nematode worm</name>
    <dbReference type="NCBI Taxonomy" id="131310"/>
    <lineage>
        <taxon>Eukaryota</taxon>
        <taxon>Metazoa</taxon>
        <taxon>Ecdysozoa</taxon>
        <taxon>Nematoda</taxon>
        <taxon>Chromadorea</taxon>
        <taxon>Rhabditida</taxon>
        <taxon>Tylenchina</taxon>
        <taxon>Panagrolaimomorpha</taxon>
        <taxon>Strongyloidoidea</taxon>
        <taxon>Strongyloididae</taxon>
        <taxon>Parastrongyloides</taxon>
    </lineage>
</organism>
<sequence length="393" mass="45985">MEDKFLVKEEIYNNTVDGSQLSFDESSKELDSRTSQVMLSNYRLQTHVTVKKFKELYLAGELNDEMLNDKKKCLFFKENHVSLNKNSNSKNDNSQGKNMIKLPCRKKLQAASQDKFEMAKFSAGLINFNALAYTSTTNSCYIHNEIGEGLLKFVIPFIPLQHSQNVKATSTSEHEVYEIELKIPYNAVKRLYPDSTKIKLELFSPINPEWIILIEDYGELIDYQNDFLDDHLKFYLNQIREIFTNVNNLDFTLMKAHMVWMNYLLKSSFTFLQRVINMESNNKNEIRKFLKTSLQGYSPARRVTKSVTKFQDGMSFFPSLDGRRSSHLYNKNCFNVRIFKNIEYQNGKEYRILIENNNSYIDVTFEVMSNFLQLKDIDGIPLKIRFDENAILT</sequence>
<name>A0A0N4Z0V4_PARTI</name>
<evidence type="ECO:0000313" key="2">
    <source>
        <dbReference type="WBParaSite" id="PTRK_0000033300.1"/>
    </source>
</evidence>
<dbReference type="AlphaFoldDB" id="A0A0N4Z0V4"/>
<accession>A0A0N4Z0V4</accession>
<proteinExistence type="predicted"/>
<dbReference type="Proteomes" id="UP000038045">
    <property type="component" value="Unplaced"/>
</dbReference>
<evidence type="ECO:0000313" key="1">
    <source>
        <dbReference type="Proteomes" id="UP000038045"/>
    </source>
</evidence>
<keyword evidence="1" id="KW-1185">Reference proteome</keyword>
<protein>
    <submittedName>
        <fullName evidence="2">SMP-LTD domain-containing protein</fullName>
    </submittedName>
</protein>
<dbReference type="WBParaSite" id="PTRK_0000033300.1">
    <property type="protein sequence ID" value="PTRK_0000033300.1"/>
    <property type="gene ID" value="PTRK_0000033300"/>
</dbReference>
<reference evidence="2" key="1">
    <citation type="submission" date="2017-02" db="UniProtKB">
        <authorList>
            <consortium name="WormBaseParasite"/>
        </authorList>
    </citation>
    <scope>IDENTIFICATION</scope>
</reference>